<evidence type="ECO:0000256" key="1">
    <source>
        <dbReference type="SAM" id="Phobius"/>
    </source>
</evidence>
<protein>
    <submittedName>
        <fullName evidence="3">Acyltransferase family protein</fullName>
    </submittedName>
</protein>
<dbReference type="InterPro" id="IPR002656">
    <property type="entry name" value="Acyl_transf_3_dom"/>
</dbReference>
<feature type="transmembrane region" description="Helical" evidence="1">
    <location>
        <begin position="235"/>
        <end position="257"/>
    </location>
</feature>
<dbReference type="AlphaFoldDB" id="A0A1H2RZ99"/>
<sequence length="444" mass="49110">MTPPQTKEKMPKGLLAAAHWAAERTPESRNRAVDLYRAIAIMFVILGHWLLVAAVMRDGELNFLILLSEQRWTHYATWLFQVMPVFFFVGGFSNGLSWTSARKDPLKKKSWAAARLSRLLKPTVPVVLVWACAGLVAHALGVPVDLISSASQAALVPVWFLAVYIIMTMAVPLTMAFWDRFGIASVAILAIAAIVVDVIAFGADQGWLRWTNYAFVWLAVHQLGYWWGSATRPKSWALGFVALGVAWLYILIVQFGFPVAMVSVPGAEMSNTRPPTTAMLAVGSVQIGVILLLTDLAQLWLRRVRVWAWVIVFNQMIMSIYLWHMTALLIVTGVAAYAFGGFGLNEAPGTAMWWAMRPIWVVLFTIVLIPFVLIFVRFEAGSKTKPEQRPSPWQAMGGAFMTCAGLVVMAMVGLGKDNAIGVNWLAVGFAVLGVLIATRRFSRR</sequence>
<accession>A0A1H2RZ99</accession>
<keyword evidence="1" id="KW-0472">Membrane</keyword>
<evidence type="ECO:0000313" key="3">
    <source>
        <dbReference type="EMBL" id="SDW24783.1"/>
    </source>
</evidence>
<keyword evidence="3" id="KW-0012">Acyltransferase</keyword>
<reference evidence="4" key="1">
    <citation type="submission" date="2016-10" db="EMBL/GenBank/DDBJ databases">
        <authorList>
            <person name="Varghese N."/>
            <person name="Submissions S."/>
        </authorList>
    </citation>
    <scope>NUCLEOTIDE SEQUENCE [LARGE SCALE GENOMIC DNA]</scope>
    <source>
        <strain evidence="4">DSM 26922</strain>
    </source>
</reference>
<feature type="transmembrane region" description="Helical" evidence="1">
    <location>
        <begin position="75"/>
        <end position="98"/>
    </location>
</feature>
<feature type="transmembrane region" description="Helical" evidence="1">
    <location>
        <begin position="277"/>
        <end position="294"/>
    </location>
</feature>
<keyword evidence="1" id="KW-0812">Transmembrane</keyword>
<dbReference type="RefSeq" id="WP_089944307.1">
    <property type="nucleotide sequence ID" value="NZ_FNOI01000001.1"/>
</dbReference>
<keyword evidence="4" id="KW-1185">Reference proteome</keyword>
<dbReference type="EMBL" id="FNOI01000001">
    <property type="protein sequence ID" value="SDW24783.1"/>
    <property type="molecule type" value="Genomic_DNA"/>
</dbReference>
<evidence type="ECO:0000313" key="4">
    <source>
        <dbReference type="Proteomes" id="UP000199441"/>
    </source>
</evidence>
<feature type="transmembrane region" description="Helical" evidence="1">
    <location>
        <begin position="181"/>
        <end position="201"/>
    </location>
</feature>
<gene>
    <name evidence="3" type="ORF">SAMN04488001_0652</name>
</gene>
<organism evidence="3 4">
    <name type="scientific">Litoreibacter albidus</name>
    <dbReference type="NCBI Taxonomy" id="670155"/>
    <lineage>
        <taxon>Bacteria</taxon>
        <taxon>Pseudomonadati</taxon>
        <taxon>Pseudomonadota</taxon>
        <taxon>Alphaproteobacteria</taxon>
        <taxon>Rhodobacterales</taxon>
        <taxon>Roseobacteraceae</taxon>
        <taxon>Litoreibacter</taxon>
    </lineage>
</organism>
<keyword evidence="3" id="KW-0808">Transferase</keyword>
<feature type="transmembrane region" description="Helical" evidence="1">
    <location>
        <begin position="359"/>
        <end position="380"/>
    </location>
</feature>
<feature type="transmembrane region" description="Helical" evidence="1">
    <location>
        <begin position="306"/>
        <end position="339"/>
    </location>
</feature>
<feature type="transmembrane region" description="Helical" evidence="1">
    <location>
        <begin position="153"/>
        <end position="174"/>
    </location>
</feature>
<evidence type="ECO:0000259" key="2">
    <source>
        <dbReference type="Pfam" id="PF01757"/>
    </source>
</evidence>
<dbReference type="STRING" id="670155.SAMN04488001_0652"/>
<dbReference type="Pfam" id="PF01757">
    <property type="entry name" value="Acyl_transf_3"/>
    <property type="match status" value="1"/>
</dbReference>
<dbReference type="Proteomes" id="UP000199441">
    <property type="component" value="Unassembled WGS sequence"/>
</dbReference>
<dbReference type="OrthoDB" id="8206682at2"/>
<feature type="transmembrane region" description="Helical" evidence="1">
    <location>
        <begin position="392"/>
        <end position="414"/>
    </location>
</feature>
<name>A0A1H2RZ99_9RHOB</name>
<dbReference type="GO" id="GO:0016747">
    <property type="term" value="F:acyltransferase activity, transferring groups other than amino-acyl groups"/>
    <property type="evidence" value="ECO:0007669"/>
    <property type="project" value="InterPro"/>
</dbReference>
<feature type="transmembrane region" description="Helical" evidence="1">
    <location>
        <begin position="119"/>
        <end position="141"/>
    </location>
</feature>
<feature type="domain" description="Acyltransferase 3" evidence="2">
    <location>
        <begin position="31"/>
        <end position="375"/>
    </location>
</feature>
<keyword evidence="1" id="KW-1133">Transmembrane helix</keyword>
<feature type="transmembrane region" description="Helical" evidence="1">
    <location>
        <begin position="35"/>
        <end position="55"/>
    </location>
</feature>
<feature type="transmembrane region" description="Helical" evidence="1">
    <location>
        <begin position="207"/>
        <end position="228"/>
    </location>
</feature>
<feature type="transmembrane region" description="Helical" evidence="1">
    <location>
        <begin position="420"/>
        <end position="438"/>
    </location>
</feature>
<proteinExistence type="predicted"/>